<proteinExistence type="predicted"/>
<accession>A0A3M8C4B1</accession>
<protein>
    <submittedName>
        <fullName evidence="1">Cupin</fullName>
    </submittedName>
</protein>
<gene>
    <name evidence="1" type="ORF">EDM52_17210</name>
</gene>
<sequence length="122" mass="13219">MKLFRFDQQVASAIEVYDSVNAAIARIVRTQGPVAIGCIRLGTNSVLGYHPAVVDQLFLVVDGEGWVRGKDDTERVSISAGQAAFWVAGEGHESGSDEGMVVMVIEGEGLNPERFMPLLERI</sequence>
<dbReference type="AlphaFoldDB" id="A0A3M8C4B1"/>
<dbReference type="OrthoDB" id="3782397at2"/>
<dbReference type="SUPFAM" id="SSF51182">
    <property type="entry name" value="RmlC-like cupins"/>
    <property type="match status" value="1"/>
</dbReference>
<reference evidence="1 2" key="1">
    <citation type="submission" date="2018-10" db="EMBL/GenBank/DDBJ databases">
        <title>Phylogenomics of Brevibacillus.</title>
        <authorList>
            <person name="Dunlap C."/>
        </authorList>
    </citation>
    <scope>NUCLEOTIDE SEQUENCE [LARGE SCALE GENOMIC DNA]</scope>
    <source>
        <strain evidence="1 2">JCM 12215</strain>
    </source>
</reference>
<comment type="caution">
    <text evidence="1">The sequence shown here is derived from an EMBL/GenBank/DDBJ whole genome shotgun (WGS) entry which is preliminary data.</text>
</comment>
<evidence type="ECO:0000313" key="2">
    <source>
        <dbReference type="Proteomes" id="UP000282028"/>
    </source>
</evidence>
<name>A0A3M8C4B1_9BACL</name>
<dbReference type="RefSeq" id="WP_122910186.1">
    <property type="nucleotide sequence ID" value="NZ_CBCSBE010000010.1"/>
</dbReference>
<evidence type="ECO:0000313" key="1">
    <source>
        <dbReference type="EMBL" id="RNB70303.1"/>
    </source>
</evidence>
<dbReference type="Gene3D" id="2.60.120.10">
    <property type="entry name" value="Jelly Rolls"/>
    <property type="match status" value="1"/>
</dbReference>
<dbReference type="InterPro" id="IPR014710">
    <property type="entry name" value="RmlC-like_jellyroll"/>
</dbReference>
<dbReference type="InterPro" id="IPR011051">
    <property type="entry name" value="RmlC_Cupin_sf"/>
</dbReference>
<keyword evidence="2" id="KW-1185">Reference proteome</keyword>
<dbReference type="Proteomes" id="UP000282028">
    <property type="component" value="Unassembled WGS sequence"/>
</dbReference>
<organism evidence="1 2">
    <name type="scientific">Brevibacillus invocatus</name>
    <dbReference type="NCBI Taxonomy" id="173959"/>
    <lineage>
        <taxon>Bacteria</taxon>
        <taxon>Bacillati</taxon>
        <taxon>Bacillota</taxon>
        <taxon>Bacilli</taxon>
        <taxon>Bacillales</taxon>
        <taxon>Paenibacillaceae</taxon>
        <taxon>Brevibacillus</taxon>
    </lineage>
</organism>
<dbReference type="EMBL" id="RHHR01000034">
    <property type="protein sequence ID" value="RNB70303.1"/>
    <property type="molecule type" value="Genomic_DNA"/>
</dbReference>